<accession>A0A840CR24</accession>
<keyword evidence="2" id="KW-1185">Reference proteome</keyword>
<name>A0A840CR24_9BACT</name>
<gene>
    <name evidence="1" type="ORF">GGR21_003034</name>
</gene>
<sequence>MDELVVVKTSDFEADLLIAQSYLLDNGIDCVINKGYITISMPGRGSASLEVRSEDYQRAMELLIEGGFANSEED</sequence>
<reference evidence="1 2" key="1">
    <citation type="submission" date="2020-08" db="EMBL/GenBank/DDBJ databases">
        <title>Genomic Encyclopedia of Type Strains, Phase IV (KMG-IV): sequencing the most valuable type-strain genomes for metagenomic binning, comparative biology and taxonomic classification.</title>
        <authorList>
            <person name="Goeker M."/>
        </authorList>
    </citation>
    <scope>NUCLEOTIDE SEQUENCE [LARGE SCALE GENOMIC DNA]</scope>
    <source>
        <strain evidence="1 2">DSM 104969</strain>
    </source>
</reference>
<evidence type="ECO:0000313" key="2">
    <source>
        <dbReference type="Proteomes" id="UP000555103"/>
    </source>
</evidence>
<proteinExistence type="predicted"/>
<dbReference type="EMBL" id="JACIEP010000011">
    <property type="protein sequence ID" value="MBB4037119.1"/>
    <property type="molecule type" value="Genomic_DNA"/>
</dbReference>
<dbReference type="Proteomes" id="UP000555103">
    <property type="component" value="Unassembled WGS sequence"/>
</dbReference>
<protein>
    <recommendedName>
        <fullName evidence="3">DUF2007 domain-containing protein</fullName>
    </recommendedName>
</protein>
<evidence type="ECO:0000313" key="1">
    <source>
        <dbReference type="EMBL" id="MBB4037119.1"/>
    </source>
</evidence>
<dbReference type="RefSeq" id="WP_183307982.1">
    <property type="nucleotide sequence ID" value="NZ_JACIEP010000011.1"/>
</dbReference>
<comment type="caution">
    <text evidence="1">The sequence shown here is derived from an EMBL/GenBank/DDBJ whole genome shotgun (WGS) entry which is preliminary data.</text>
</comment>
<evidence type="ECO:0008006" key="3">
    <source>
        <dbReference type="Google" id="ProtNLM"/>
    </source>
</evidence>
<organism evidence="1 2">
    <name type="scientific">Dysgonomonas hofstadii</name>
    <dbReference type="NCBI Taxonomy" id="637886"/>
    <lineage>
        <taxon>Bacteria</taxon>
        <taxon>Pseudomonadati</taxon>
        <taxon>Bacteroidota</taxon>
        <taxon>Bacteroidia</taxon>
        <taxon>Bacteroidales</taxon>
        <taxon>Dysgonomonadaceae</taxon>
        <taxon>Dysgonomonas</taxon>
    </lineage>
</organism>
<dbReference type="AlphaFoldDB" id="A0A840CR24"/>